<gene>
    <name evidence="1" type="primary">E2</name>
</gene>
<feature type="non-terminal residue" evidence="1">
    <location>
        <position position="1"/>
    </location>
</feature>
<accession>F1D7F5</accession>
<sequence>FAGVDGSTKLIGGTQSYTTSTFASILTPGAQQN</sequence>
<evidence type="ECO:0000313" key="1">
    <source>
        <dbReference type="EMBL" id="ADX59863.1"/>
    </source>
</evidence>
<protein>
    <submittedName>
        <fullName evidence="1">Glycoprotein E2</fullName>
    </submittedName>
</protein>
<feature type="non-terminal residue" evidence="1">
    <location>
        <position position="33"/>
    </location>
</feature>
<organism evidence="1">
    <name type="scientific">Hepacivirus hominis</name>
    <dbReference type="NCBI Taxonomy" id="3052230"/>
    <lineage>
        <taxon>Viruses</taxon>
        <taxon>Riboviria</taxon>
        <taxon>Orthornavirae</taxon>
        <taxon>Kitrinoviricota</taxon>
        <taxon>Flasuviricetes</taxon>
        <taxon>Amarillovirales</taxon>
        <taxon>Flaviviridae</taxon>
        <taxon>Hepacivirus</taxon>
    </lineage>
</organism>
<name>F1D7F5_9HEPC</name>
<dbReference type="EMBL" id="HQ666938">
    <property type="protein sequence ID" value="ADX59863.1"/>
    <property type="molecule type" value="Genomic_RNA"/>
</dbReference>
<reference evidence="1" key="1">
    <citation type="submission" date="2010-12" db="EMBL/GenBank/DDBJ databases">
        <title>Characterization of the cross-neutralizing antibody response against hepatitis C virus in the liver transplantation setting.</title>
        <authorList>
            <person name="Dragun J."/>
            <person name="Perez-del-Pulgar S."/>
            <person name="Crespo G."/>
            <person name="Ramirez S."/>
            <person name="Coto-Llerena M."/>
            <person name="Mensa L."/>
            <person name="Garcia-Valdecasas J.C."/>
            <person name="Navasa M."/>
            <person name="Forns X."/>
        </authorList>
    </citation>
    <scope>NUCLEOTIDE SEQUENCE</scope>
    <source>
        <strain evidence="1">P27_DAY_1</strain>
    </source>
</reference>
<proteinExistence type="predicted"/>